<reference evidence="3" key="1">
    <citation type="submission" date="2017-11" db="EMBL/GenBank/DDBJ databases">
        <authorList>
            <person name="Watanabe M."/>
            <person name="Kojima H."/>
        </authorList>
    </citation>
    <scope>NUCLEOTIDE SEQUENCE [LARGE SCALE GENOMIC DNA]</scope>
    <source>
        <strain evidence="3">Tokyo 01</strain>
    </source>
</reference>
<dbReference type="AlphaFoldDB" id="A0A401G0M1"/>
<evidence type="ECO:0000313" key="3">
    <source>
        <dbReference type="Proteomes" id="UP000288096"/>
    </source>
</evidence>
<dbReference type="GO" id="GO:0006629">
    <property type="term" value="P:lipid metabolic process"/>
    <property type="evidence" value="ECO:0007669"/>
    <property type="project" value="InterPro"/>
</dbReference>
<dbReference type="Gene3D" id="3.20.20.190">
    <property type="entry name" value="Phosphatidylinositol (PI) phosphodiesterase"/>
    <property type="match status" value="1"/>
</dbReference>
<dbReference type="GO" id="GO:0008081">
    <property type="term" value="F:phosphoric diester hydrolase activity"/>
    <property type="evidence" value="ECO:0007669"/>
    <property type="project" value="InterPro"/>
</dbReference>
<gene>
    <name evidence="2" type="ORF">DENIS_3738</name>
</gene>
<dbReference type="Pfam" id="PF03009">
    <property type="entry name" value="GDPD"/>
    <property type="match status" value="1"/>
</dbReference>
<dbReference type="PANTHER" id="PTHR46211">
    <property type="entry name" value="GLYCEROPHOSPHORYL DIESTER PHOSPHODIESTERASE"/>
    <property type="match status" value="1"/>
</dbReference>
<keyword evidence="3" id="KW-1185">Reference proteome</keyword>
<evidence type="ECO:0000259" key="1">
    <source>
        <dbReference type="PROSITE" id="PS51704"/>
    </source>
</evidence>
<proteinExistence type="predicted"/>
<dbReference type="InterPro" id="IPR030395">
    <property type="entry name" value="GP_PDE_dom"/>
</dbReference>
<reference evidence="3" key="2">
    <citation type="submission" date="2019-01" db="EMBL/GenBank/DDBJ databases">
        <title>Genome sequence of Desulfonema ishimotonii strain Tokyo 01.</title>
        <authorList>
            <person name="Fukui M."/>
        </authorList>
    </citation>
    <scope>NUCLEOTIDE SEQUENCE [LARGE SCALE GENOMIC DNA]</scope>
    <source>
        <strain evidence="3">Tokyo 01</strain>
    </source>
</reference>
<dbReference type="SUPFAM" id="SSF51695">
    <property type="entry name" value="PLC-like phosphodiesterases"/>
    <property type="match status" value="1"/>
</dbReference>
<protein>
    <submittedName>
        <fullName evidence="2">Glycerophosphoryl diester phosphodiesterase</fullName>
    </submittedName>
</protein>
<dbReference type="PROSITE" id="PS51704">
    <property type="entry name" value="GP_PDE"/>
    <property type="match status" value="1"/>
</dbReference>
<dbReference type="PANTHER" id="PTHR46211:SF14">
    <property type="entry name" value="GLYCEROPHOSPHODIESTER PHOSPHODIESTERASE"/>
    <property type="match status" value="1"/>
</dbReference>
<dbReference type="RefSeq" id="WP_124329912.1">
    <property type="nucleotide sequence ID" value="NZ_BEXT01000001.1"/>
</dbReference>
<dbReference type="EMBL" id="BEXT01000001">
    <property type="protein sequence ID" value="GBC62761.1"/>
    <property type="molecule type" value="Genomic_DNA"/>
</dbReference>
<dbReference type="InterPro" id="IPR017946">
    <property type="entry name" value="PLC-like_Pdiesterase_TIM-brl"/>
</dbReference>
<dbReference type="Proteomes" id="UP000288096">
    <property type="component" value="Unassembled WGS sequence"/>
</dbReference>
<comment type="caution">
    <text evidence="2">The sequence shown here is derived from an EMBL/GenBank/DDBJ whole genome shotgun (WGS) entry which is preliminary data.</text>
</comment>
<accession>A0A401G0M1</accession>
<evidence type="ECO:0000313" key="2">
    <source>
        <dbReference type="EMBL" id="GBC62761.1"/>
    </source>
</evidence>
<feature type="domain" description="GP-PDE" evidence="1">
    <location>
        <begin position="2"/>
        <end position="266"/>
    </location>
</feature>
<dbReference type="OrthoDB" id="9787897at2"/>
<name>A0A401G0M1_9BACT</name>
<sequence length="271" mass="29938">MVLNIAHRGARSIAPENTLIAARKGLEAGADLWETDVSVTGDGALILFHDRSPDRTTDVRARFPGRASRKLWTFTLAELRTLDAGSFFVESDPFGQIAAGAVSAADQVAFRGEKIPTLEEALIFTRAANWRINLELKTLPAALKDFPIVDRVLALADAVHMPPEHLILSSTHHPWLREVQEKRPEIEVQALIGVPVMKPMDWGGYEFPIYNANSARIDEDQIRAAIARGRTVNLFTVNAEAEMRRFIRAGVSGIITDFPQRLARIIASPGE</sequence>
<organism evidence="2 3">
    <name type="scientific">Desulfonema ishimotonii</name>
    <dbReference type="NCBI Taxonomy" id="45657"/>
    <lineage>
        <taxon>Bacteria</taxon>
        <taxon>Pseudomonadati</taxon>
        <taxon>Thermodesulfobacteriota</taxon>
        <taxon>Desulfobacteria</taxon>
        <taxon>Desulfobacterales</taxon>
        <taxon>Desulfococcaceae</taxon>
        <taxon>Desulfonema</taxon>
    </lineage>
</organism>